<organism evidence="7 8">
    <name type="scientific">Pontiella desulfatans</name>
    <dbReference type="NCBI Taxonomy" id="2750659"/>
    <lineage>
        <taxon>Bacteria</taxon>
        <taxon>Pseudomonadati</taxon>
        <taxon>Kiritimatiellota</taxon>
        <taxon>Kiritimatiellia</taxon>
        <taxon>Kiritimatiellales</taxon>
        <taxon>Pontiellaceae</taxon>
        <taxon>Pontiella</taxon>
    </lineage>
</organism>
<evidence type="ECO:0000313" key="8">
    <source>
        <dbReference type="Proteomes" id="UP000366872"/>
    </source>
</evidence>
<dbReference type="SUPFAM" id="SSF50494">
    <property type="entry name" value="Trypsin-like serine proteases"/>
    <property type="match status" value="1"/>
</dbReference>
<evidence type="ECO:0000259" key="6">
    <source>
        <dbReference type="PROSITE" id="PS50240"/>
    </source>
</evidence>
<proteinExistence type="predicted"/>
<protein>
    <recommendedName>
        <fullName evidence="6">Peptidase S1 domain-containing protein</fullName>
    </recommendedName>
</protein>
<dbReference type="EMBL" id="CAAHFG010000003">
    <property type="protein sequence ID" value="VGO15827.1"/>
    <property type="molecule type" value="Genomic_DNA"/>
</dbReference>
<dbReference type="PROSITE" id="PS50240">
    <property type="entry name" value="TRYPSIN_DOM"/>
    <property type="match status" value="1"/>
</dbReference>
<sequence length="375" mass="41086">MEKNKKAWVVVVAALALARLASAIAVANYTVAESAPTNVGYSLDWDGVHNYRSSSSVAIDHYWLLTAAHVAAHPGSPVNLTIGGELYTEQERIYPPDQADLALVRYDKPFPFYYPLHEGEIYQETGSGRNKTKVYDELLMVGYGTTGIVEQTSFTNSGGGKGTRRWGTNRGVDEAGVVVAIGVPYAYATTTCFRATFNTNDTLYEAGCNTGDSGSPVFIEADGVWKVTGITLYRPSDSDNRFAMVHDYVDWIKSVITDYDTDMDGLPDHWETTHGEMDAEDDPDGDGFSNYEEWLADTDPNLGTSFLGIMEYTNGTSLVFSSSTNRSYLLEHSSSLSHGAWTASGGWFGATSTQTVQTVSTTESNRFFRVRATLR</sequence>
<dbReference type="Proteomes" id="UP000366872">
    <property type="component" value="Unassembled WGS sequence"/>
</dbReference>
<name>A0A6C2U7W7_PONDE</name>
<dbReference type="Pfam" id="PF18884">
    <property type="entry name" value="TSP3_bac"/>
    <property type="match status" value="1"/>
</dbReference>
<evidence type="ECO:0000256" key="2">
    <source>
        <dbReference type="ARBA" id="ARBA00022525"/>
    </source>
</evidence>
<accession>A0A6C2U7W7</accession>
<gene>
    <name evidence="7" type="ORF">PDESU_04414</name>
</gene>
<keyword evidence="2" id="KW-0964">Secreted</keyword>
<reference evidence="7 8" key="1">
    <citation type="submission" date="2019-04" db="EMBL/GenBank/DDBJ databases">
        <authorList>
            <person name="Van Vliet M D."/>
        </authorList>
    </citation>
    <scope>NUCLEOTIDE SEQUENCE [LARGE SCALE GENOMIC DNA]</scope>
    <source>
        <strain evidence="7 8">F1</strain>
    </source>
</reference>
<feature type="signal peptide" evidence="5">
    <location>
        <begin position="1"/>
        <end position="27"/>
    </location>
</feature>
<dbReference type="Gene3D" id="2.40.10.10">
    <property type="entry name" value="Trypsin-like serine proteases"/>
    <property type="match status" value="1"/>
</dbReference>
<dbReference type="AlphaFoldDB" id="A0A6C2U7W7"/>
<dbReference type="Pfam" id="PF00089">
    <property type="entry name" value="Trypsin"/>
    <property type="match status" value="1"/>
</dbReference>
<dbReference type="InterPro" id="IPR001254">
    <property type="entry name" value="Trypsin_dom"/>
</dbReference>
<dbReference type="InterPro" id="IPR009003">
    <property type="entry name" value="Peptidase_S1_PA"/>
</dbReference>
<keyword evidence="3 5" id="KW-0732">Signal</keyword>
<dbReference type="GO" id="GO:0006508">
    <property type="term" value="P:proteolysis"/>
    <property type="evidence" value="ECO:0007669"/>
    <property type="project" value="InterPro"/>
</dbReference>
<evidence type="ECO:0000256" key="4">
    <source>
        <dbReference type="ARBA" id="ARBA00022837"/>
    </source>
</evidence>
<evidence type="ECO:0000256" key="1">
    <source>
        <dbReference type="ARBA" id="ARBA00004613"/>
    </source>
</evidence>
<dbReference type="InterPro" id="IPR059100">
    <property type="entry name" value="TSP3_bac"/>
</dbReference>
<evidence type="ECO:0000313" key="7">
    <source>
        <dbReference type="EMBL" id="VGO15827.1"/>
    </source>
</evidence>
<keyword evidence="4" id="KW-0106">Calcium</keyword>
<keyword evidence="8" id="KW-1185">Reference proteome</keyword>
<comment type="subcellular location">
    <subcellularLocation>
        <location evidence="1">Secreted</location>
    </subcellularLocation>
</comment>
<feature type="chain" id="PRO_5025599264" description="Peptidase S1 domain-containing protein" evidence="5">
    <location>
        <begin position="28"/>
        <end position="375"/>
    </location>
</feature>
<dbReference type="GO" id="GO:0004252">
    <property type="term" value="F:serine-type endopeptidase activity"/>
    <property type="evidence" value="ECO:0007669"/>
    <property type="project" value="InterPro"/>
</dbReference>
<dbReference type="RefSeq" id="WP_168442490.1">
    <property type="nucleotide sequence ID" value="NZ_CAAHFG010000003.1"/>
</dbReference>
<feature type="domain" description="Peptidase S1" evidence="6">
    <location>
        <begin position="24"/>
        <end position="257"/>
    </location>
</feature>
<dbReference type="InterPro" id="IPR043504">
    <property type="entry name" value="Peptidase_S1_PA_chymotrypsin"/>
</dbReference>
<evidence type="ECO:0000256" key="5">
    <source>
        <dbReference type="SAM" id="SignalP"/>
    </source>
</evidence>
<evidence type="ECO:0000256" key="3">
    <source>
        <dbReference type="ARBA" id="ARBA00022729"/>
    </source>
</evidence>